<keyword evidence="3" id="KW-1185">Reference proteome</keyword>
<sequence>MEKFCTFCIEVGDESEGGYCYPAATCKGETIDKGDWIGATFTHTDPQAAISKQIEKPMPTSWIGANSTCSRLQKNKQNKKENKEKENKEEEPIARPSSLPGGLTSGDLFDICSDAGDDATDGWACWHRDKDPVDSFQLVPEQNLEAFEKAEHERHARLSLWRLQEDRLVGIISPKMQEKEKVEGAFGSEGIEGKGCVGMDGRVGIDEVMDSFGDLAKCTIQDCAAALKEKGIHRDDFLGWLRAQPEVVDFAKLGIDIADVEPAVLGG</sequence>
<dbReference type="EMBL" id="CAUYUJ010020364">
    <property type="protein sequence ID" value="CAK0897622.1"/>
    <property type="molecule type" value="Genomic_DNA"/>
</dbReference>
<proteinExistence type="predicted"/>
<protein>
    <submittedName>
        <fullName evidence="2">Uncharacterized protein</fullName>
    </submittedName>
</protein>
<comment type="caution">
    <text evidence="2">The sequence shown here is derived from an EMBL/GenBank/DDBJ whole genome shotgun (WGS) entry which is preliminary data.</text>
</comment>
<evidence type="ECO:0000256" key="1">
    <source>
        <dbReference type="SAM" id="MobiDB-lite"/>
    </source>
</evidence>
<accession>A0ABN9XHW5</accession>
<dbReference type="Proteomes" id="UP001189429">
    <property type="component" value="Unassembled WGS sequence"/>
</dbReference>
<gene>
    <name evidence="2" type="ORF">PCOR1329_LOCUS75764</name>
</gene>
<evidence type="ECO:0000313" key="3">
    <source>
        <dbReference type="Proteomes" id="UP001189429"/>
    </source>
</evidence>
<evidence type="ECO:0000313" key="2">
    <source>
        <dbReference type="EMBL" id="CAK0897622.1"/>
    </source>
</evidence>
<organism evidence="2 3">
    <name type="scientific">Prorocentrum cordatum</name>
    <dbReference type="NCBI Taxonomy" id="2364126"/>
    <lineage>
        <taxon>Eukaryota</taxon>
        <taxon>Sar</taxon>
        <taxon>Alveolata</taxon>
        <taxon>Dinophyceae</taxon>
        <taxon>Prorocentrales</taxon>
        <taxon>Prorocentraceae</taxon>
        <taxon>Prorocentrum</taxon>
    </lineage>
</organism>
<feature type="region of interest" description="Disordered" evidence="1">
    <location>
        <begin position="73"/>
        <end position="102"/>
    </location>
</feature>
<reference evidence="2" key="1">
    <citation type="submission" date="2023-10" db="EMBL/GenBank/DDBJ databases">
        <authorList>
            <person name="Chen Y."/>
            <person name="Shah S."/>
            <person name="Dougan E. K."/>
            <person name="Thang M."/>
            <person name="Chan C."/>
        </authorList>
    </citation>
    <scope>NUCLEOTIDE SEQUENCE [LARGE SCALE GENOMIC DNA]</scope>
</reference>
<name>A0ABN9XHW5_9DINO</name>
<feature type="compositionally biased region" description="Basic and acidic residues" evidence="1">
    <location>
        <begin position="78"/>
        <end position="93"/>
    </location>
</feature>